<evidence type="ECO:0000313" key="5">
    <source>
        <dbReference type="Proteomes" id="UP001201163"/>
    </source>
</evidence>
<dbReference type="GO" id="GO:0016791">
    <property type="term" value="F:phosphatase activity"/>
    <property type="evidence" value="ECO:0007669"/>
    <property type="project" value="TreeGrafter"/>
</dbReference>
<proteinExistence type="inferred from homology"/>
<evidence type="ECO:0000313" key="4">
    <source>
        <dbReference type="EMBL" id="KAH8994589.1"/>
    </source>
</evidence>
<dbReference type="Gene3D" id="3.40.50.1240">
    <property type="entry name" value="Phosphoglycerate mutase-like"/>
    <property type="match status" value="1"/>
</dbReference>
<dbReference type="InterPro" id="IPR029033">
    <property type="entry name" value="His_PPase_superfam"/>
</dbReference>
<sequence length="434" mass="48245">MPAFPVILTSFLLGVQLSLASPTFLRHRDFSSYCNAPHVNVSHYEPPEKGVELLHLSVMMRHHKRSPVALVPKEREINIGVPWDCSGIKRFTYDGSGSRLSNSVTIPPGHPFREQIWAGSCEEGQLTAGGFHDSKVHGKDLWDVYHAQLGFLQAVQPSEISVRTTYVDRTKHVASGVLAGMDPSSAKRRWPAHAQPQRENSLGPSYKCPRADSLVSAAQAAPFWQDVLKKTSALKERLDAVLGTETSTAAWPSSFLFYQDILTARVCNDHPLPCNAAGGCVSEEDAAEIFELGNLEGDYLWHRAETATEYNQLTFGVLFSELADALEAPEHKLALYVAHDTSIVRLAAGLEIFPLRWPRLGSEIVIEIWRDRKNGRFVRVLYDGETVESLKWTPLYDFLGVLRNQVPDHIFERCASGSGKVEGAEGPQELFTLQ</sequence>
<dbReference type="Pfam" id="PF00328">
    <property type="entry name" value="His_Phos_2"/>
    <property type="match status" value="1"/>
</dbReference>
<feature type="signal peptide" evidence="3">
    <location>
        <begin position="1"/>
        <end position="20"/>
    </location>
</feature>
<reference evidence="4" key="1">
    <citation type="submission" date="2022-01" db="EMBL/GenBank/DDBJ databases">
        <title>Comparative genomics reveals a dynamic genome evolution in the ectomycorrhizal milk-cap (Lactarius) mushrooms.</title>
        <authorList>
            <consortium name="DOE Joint Genome Institute"/>
            <person name="Lebreton A."/>
            <person name="Tang N."/>
            <person name="Kuo A."/>
            <person name="LaButti K."/>
            <person name="Drula E."/>
            <person name="Barry K."/>
            <person name="Clum A."/>
            <person name="Lipzen A."/>
            <person name="Mousain D."/>
            <person name="Ng V."/>
            <person name="Wang R."/>
            <person name="Wang X."/>
            <person name="Dai Y."/>
            <person name="Henrissat B."/>
            <person name="Grigoriev I.V."/>
            <person name="Guerin-Laguette A."/>
            <person name="Yu F."/>
            <person name="Martin F.M."/>
        </authorList>
    </citation>
    <scope>NUCLEOTIDE SEQUENCE</scope>
    <source>
        <strain evidence="4">QP</strain>
    </source>
</reference>
<dbReference type="PANTHER" id="PTHR11567:SF195">
    <property type="entry name" value="ACID PHOSPHATASE, PUTATIVE (AFU_ORTHOLOGUE AFUA_3G14570)-RELATED"/>
    <property type="match status" value="1"/>
</dbReference>
<keyword evidence="5" id="KW-1185">Reference proteome</keyword>
<keyword evidence="3" id="KW-0732">Signal</keyword>
<dbReference type="EMBL" id="JAKELL010000014">
    <property type="protein sequence ID" value="KAH8994589.1"/>
    <property type="molecule type" value="Genomic_DNA"/>
</dbReference>
<comment type="similarity">
    <text evidence="1">Belongs to the histidine acid phosphatase family.</text>
</comment>
<dbReference type="AlphaFoldDB" id="A0AAD4LPP6"/>
<evidence type="ECO:0000256" key="1">
    <source>
        <dbReference type="ARBA" id="ARBA00005375"/>
    </source>
</evidence>
<feature type="region of interest" description="Disordered" evidence="2">
    <location>
        <begin position="184"/>
        <end position="203"/>
    </location>
</feature>
<dbReference type="PANTHER" id="PTHR11567">
    <property type="entry name" value="ACID PHOSPHATASE-RELATED"/>
    <property type="match status" value="1"/>
</dbReference>
<evidence type="ECO:0000256" key="3">
    <source>
        <dbReference type="SAM" id="SignalP"/>
    </source>
</evidence>
<protein>
    <submittedName>
        <fullName evidence="4">Phosphoglycerate mutase-like protein</fullName>
    </submittedName>
</protein>
<dbReference type="SUPFAM" id="SSF53254">
    <property type="entry name" value="Phosphoglycerate mutase-like"/>
    <property type="match status" value="1"/>
</dbReference>
<dbReference type="Proteomes" id="UP001201163">
    <property type="component" value="Unassembled WGS sequence"/>
</dbReference>
<accession>A0AAD4LPP6</accession>
<comment type="caution">
    <text evidence="4">The sequence shown here is derived from an EMBL/GenBank/DDBJ whole genome shotgun (WGS) entry which is preliminary data.</text>
</comment>
<organism evidence="4 5">
    <name type="scientific">Lactarius akahatsu</name>
    <dbReference type="NCBI Taxonomy" id="416441"/>
    <lineage>
        <taxon>Eukaryota</taxon>
        <taxon>Fungi</taxon>
        <taxon>Dikarya</taxon>
        <taxon>Basidiomycota</taxon>
        <taxon>Agaricomycotina</taxon>
        <taxon>Agaricomycetes</taxon>
        <taxon>Russulales</taxon>
        <taxon>Russulaceae</taxon>
        <taxon>Lactarius</taxon>
    </lineage>
</organism>
<feature type="chain" id="PRO_5042242808" evidence="3">
    <location>
        <begin position="21"/>
        <end position="434"/>
    </location>
</feature>
<evidence type="ECO:0000256" key="2">
    <source>
        <dbReference type="SAM" id="MobiDB-lite"/>
    </source>
</evidence>
<dbReference type="InterPro" id="IPR050645">
    <property type="entry name" value="Histidine_acid_phosphatase"/>
</dbReference>
<name>A0AAD4LPP6_9AGAM</name>
<dbReference type="InterPro" id="IPR000560">
    <property type="entry name" value="His_Pase_clade-2"/>
</dbReference>
<gene>
    <name evidence="4" type="ORF">EDB92DRAFT_291575</name>
</gene>